<proteinExistence type="predicted"/>
<dbReference type="Pfam" id="PF12706">
    <property type="entry name" value="Lactamase_B_2"/>
    <property type="match status" value="1"/>
</dbReference>
<dbReference type="Gene3D" id="3.60.15.10">
    <property type="entry name" value="Ribonuclease Z/Hydroxyacylglutathione hydrolase-like"/>
    <property type="match status" value="1"/>
</dbReference>
<accession>A0A2S4JU54</accession>
<comment type="caution">
    <text evidence="2">The sequence shown here is derived from an EMBL/GenBank/DDBJ whole genome shotgun (WGS) entry which is preliminary data.</text>
</comment>
<evidence type="ECO:0000313" key="3">
    <source>
        <dbReference type="Proteomes" id="UP000237350"/>
    </source>
</evidence>
<protein>
    <recommendedName>
        <fullName evidence="1">Metallo-beta-lactamase domain-containing protein</fullName>
    </recommendedName>
</protein>
<dbReference type="PANTHER" id="PTHR42663">
    <property type="entry name" value="HYDROLASE C777.06C-RELATED-RELATED"/>
    <property type="match status" value="1"/>
</dbReference>
<evidence type="ECO:0000313" key="2">
    <source>
        <dbReference type="EMBL" id="POR03046.1"/>
    </source>
</evidence>
<evidence type="ECO:0000259" key="1">
    <source>
        <dbReference type="Pfam" id="PF12706"/>
    </source>
</evidence>
<organism evidence="2 3">
    <name type="scientific">Alkalispirochaeta sphaeroplastigenens</name>
    <dbReference type="NCBI Taxonomy" id="1187066"/>
    <lineage>
        <taxon>Bacteria</taxon>
        <taxon>Pseudomonadati</taxon>
        <taxon>Spirochaetota</taxon>
        <taxon>Spirochaetia</taxon>
        <taxon>Spirochaetales</taxon>
        <taxon>Spirochaetaceae</taxon>
        <taxon>Alkalispirochaeta</taxon>
    </lineage>
</organism>
<keyword evidence="3" id="KW-1185">Reference proteome</keyword>
<dbReference type="OrthoDB" id="9781189at2"/>
<reference evidence="3" key="1">
    <citation type="submission" date="2015-12" db="EMBL/GenBank/DDBJ databases">
        <authorList>
            <person name="Lodha T.D."/>
            <person name="Chintalapati S."/>
            <person name="Chintalapati V.R."/>
            <person name="Sravanthi T."/>
        </authorList>
    </citation>
    <scope>NUCLEOTIDE SEQUENCE [LARGE SCALE GENOMIC DNA]</scope>
    <source>
        <strain evidence="3">JC133</strain>
    </source>
</reference>
<dbReference type="EMBL" id="LPWH01000055">
    <property type="protein sequence ID" value="POR03046.1"/>
    <property type="molecule type" value="Genomic_DNA"/>
</dbReference>
<dbReference type="InterPro" id="IPR001279">
    <property type="entry name" value="Metallo-B-lactamas"/>
</dbReference>
<name>A0A2S4JU54_9SPIO</name>
<dbReference type="RefSeq" id="WP_103679892.1">
    <property type="nucleotide sequence ID" value="NZ_LPWH01000055.1"/>
</dbReference>
<feature type="domain" description="Metallo-beta-lactamase" evidence="1">
    <location>
        <begin position="47"/>
        <end position="239"/>
    </location>
</feature>
<dbReference type="Proteomes" id="UP000237350">
    <property type="component" value="Unassembled WGS sequence"/>
</dbReference>
<dbReference type="PANTHER" id="PTHR42663:SF6">
    <property type="entry name" value="HYDROLASE C777.06C-RELATED"/>
    <property type="match status" value="1"/>
</dbReference>
<dbReference type="SUPFAM" id="SSF56281">
    <property type="entry name" value="Metallo-hydrolase/oxidoreductase"/>
    <property type="match status" value="1"/>
</dbReference>
<dbReference type="InterPro" id="IPR036866">
    <property type="entry name" value="RibonucZ/Hydroxyglut_hydro"/>
</dbReference>
<gene>
    <name evidence="2" type="ORF">AU468_05670</name>
</gene>
<dbReference type="AlphaFoldDB" id="A0A2S4JU54"/>
<sequence>MDIRFLGTAASPAMPLPFCVCAGCKTARKEGGKNVRSRSACLVNTDLLLDLGPDVPSAAASRGWSLTRVELCLQTHPHADHFDPELLISRHPEWGGAVRGGLVFGGSRKTLEALDRVFQRQCDYGSLLERPVQEALSLEILELEPFREISRGRYAIVPYPANHAPEFDSLVYAVSDGEKHLFYGTDTAGIDETVWEDLRARGATFDVVVLDQTYGIGFPSSDHLSAEGTAATVSRFREEGLLAPGGQIFATHLSHEGILEHHQMEHWSLERGYLIAYDGLTLTI</sequence>